<protein>
    <submittedName>
        <fullName evidence="1">Uncharacterized protein</fullName>
    </submittedName>
</protein>
<sequence length="111" mass="13259">MVIDKEKTTQDVYREIYDAKLKKVVYTDGCQLSDDYHWETPREPQVKEEIDIDAVNKELDDLAVNHLKKHLMSNLLIIQHFQADIDYLAFIRRCRDLLDQYETYYRFGASV</sequence>
<evidence type="ECO:0000313" key="1">
    <source>
        <dbReference type="EMBL" id="CYW83536.1"/>
    </source>
</evidence>
<proteinExistence type="predicted"/>
<organism evidence="1 2">
    <name type="scientific">Streptococcus suis</name>
    <dbReference type="NCBI Taxonomy" id="1307"/>
    <lineage>
        <taxon>Bacteria</taxon>
        <taxon>Bacillati</taxon>
        <taxon>Bacillota</taxon>
        <taxon>Bacilli</taxon>
        <taxon>Lactobacillales</taxon>
        <taxon>Streptococcaceae</taxon>
        <taxon>Streptococcus</taxon>
    </lineage>
</organism>
<dbReference type="EMBL" id="FIJK01000115">
    <property type="protein sequence ID" value="CYW83536.1"/>
    <property type="molecule type" value="Genomic_DNA"/>
</dbReference>
<dbReference type="AlphaFoldDB" id="A0A0Z8RJ89"/>
<accession>A0A0Z8RJ89</accession>
<dbReference type="Proteomes" id="UP000069526">
    <property type="component" value="Unassembled WGS sequence"/>
</dbReference>
<name>A0A0Z8RJ89_STRSU</name>
<reference evidence="1 2" key="1">
    <citation type="submission" date="2016-02" db="EMBL/GenBank/DDBJ databases">
        <authorList>
            <consortium name="Pathogen Informatics"/>
        </authorList>
    </citation>
    <scope>NUCLEOTIDE SEQUENCE [LARGE SCALE GENOMIC DNA]</scope>
    <source>
        <strain evidence="1 2">SS1013</strain>
    </source>
</reference>
<evidence type="ECO:0000313" key="2">
    <source>
        <dbReference type="Proteomes" id="UP000069526"/>
    </source>
</evidence>
<gene>
    <name evidence="1" type="ORF">ERS132539_02372</name>
</gene>